<keyword evidence="2" id="KW-1185">Reference proteome</keyword>
<name>A0ABX0GZ62_9ACTN</name>
<reference evidence="1 2" key="1">
    <citation type="submission" date="2020-03" db="EMBL/GenBank/DDBJ databases">
        <title>Two novel Motilibacter sp.</title>
        <authorList>
            <person name="Liu S."/>
        </authorList>
    </citation>
    <scope>NUCLEOTIDE SEQUENCE [LARGE SCALE GENOMIC DNA]</scope>
    <source>
        <strain evidence="1 2">E257</strain>
    </source>
</reference>
<gene>
    <name evidence="1" type="ORF">G9H71_14520</name>
</gene>
<evidence type="ECO:0000313" key="2">
    <source>
        <dbReference type="Proteomes" id="UP000800981"/>
    </source>
</evidence>
<comment type="caution">
    <text evidence="1">The sequence shown here is derived from an EMBL/GenBank/DDBJ whole genome shotgun (WGS) entry which is preliminary data.</text>
</comment>
<dbReference type="EMBL" id="JAANNP010000014">
    <property type="protein sequence ID" value="NHC15000.1"/>
    <property type="molecule type" value="Genomic_DNA"/>
</dbReference>
<sequence>MPRLRPAAALRRAALRVTVPAALRRAALPVTVPAAPRRAALPAVPALAALAAAALVPAAPAAALEPPPGTETRLESLTLAPADTSLTRGELSTVRVRAHLVDPDPGGVQVKGAAVGPDQWLPSCPCVSVTFSGRSRSQAWNGRDVPLKLASGSAQDGVWEGSFVVGAASAGRWTATRIVAGDLWRPEDGPYDNNLVSLEPLVPELPSFLVTGTDWPLLTLQLPKAPVRAGSRFVVRGTARYATSRKPAAGVRVTVRREMCYSVDGAGGVVVGSARTNAQGEWALATREASGSWCARVGDVAGVLEPVSQVAETRAFVRAVVTARAAAASVRLGRTVNVTGKVTPALGLQLERLSGRTWRRVAAAYAQNDGTYKVALKPTARGTGTYRVRALTDPYRALGSASPTFRVRAS</sequence>
<proteinExistence type="predicted"/>
<accession>A0ABX0GZ62</accession>
<organism evidence="1 2">
    <name type="scientific">Motilibacter deserti</name>
    <dbReference type="NCBI Taxonomy" id="2714956"/>
    <lineage>
        <taxon>Bacteria</taxon>
        <taxon>Bacillati</taxon>
        <taxon>Actinomycetota</taxon>
        <taxon>Actinomycetes</taxon>
        <taxon>Motilibacterales</taxon>
        <taxon>Motilibacteraceae</taxon>
        <taxon>Motilibacter</taxon>
    </lineage>
</organism>
<evidence type="ECO:0000313" key="1">
    <source>
        <dbReference type="EMBL" id="NHC15000.1"/>
    </source>
</evidence>
<dbReference type="Proteomes" id="UP000800981">
    <property type="component" value="Unassembled WGS sequence"/>
</dbReference>
<evidence type="ECO:0008006" key="3">
    <source>
        <dbReference type="Google" id="ProtNLM"/>
    </source>
</evidence>
<dbReference type="RefSeq" id="WP_166283051.1">
    <property type="nucleotide sequence ID" value="NZ_JAANNP010000014.1"/>
</dbReference>
<protein>
    <recommendedName>
        <fullName evidence="3">Ig-like domain-containing protein</fullName>
    </recommendedName>
</protein>